<keyword evidence="3" id="KW-1185">Reference proteome</keyword>
<accession>A0AAP0NU20</accession>
<dbReference type="Proteomes" id="UP001419268">
    <property type="component" value="Unassembled WGS sequence"/>
</dbReference>
<comment type="caution">
    <text evidence="2">The sequence shown here is derived from an EMBL/GenBank/DDBJ whole genome shotgun (WGS) entry which is preliminary data.</text>
</comment>
<proteinExistence type="predicted"/>
<dbReference type="Pfam" id="PF24818">
    <property type="entry name" value="PH_TRF2_HOY1"/>
    <property type="match status" value="1"/>
</dbReference>
<evidence type="ECO:0000313" key="3">
    <source>
        <dbReference type="Proteomes" id="UP001419268"/>
    </source>
</evidence>
<sequence>MDFKKQMMKDKSTTFFGLETDDSHLTFEPETEEFMAYDFDLDAYNESFWASLDAQERSSVYNKMEMECKDFKLMPPAQQRVSRFDGDLVAKCYFAKRKLVWELLDGVLKNKIEVPWSDIASMKATYSDNEHDTLEIEIFLPLAAVIFRNLQLLKWPRFFRETNPQPRKHTQWKAADDFTGGEASIFRRHFLKFPQGTLQKHYEKLVQSDYGLSLLSKKPYPCFDSTLFDLDSMESPELNDHKLFGLTGQRSDILKWLFESRTNSFPEQSHCFNISRSMHLPQYTNLQSTDAAENSLCSGFNGKHVTRGTSILNKDALSSLMVSNMDKFDKLVDTNSKEVLADVLLVNAGEMAELHQGKLKPVMSISTTNEHKSNCWITEVQDDDNPVSTAEGIIFTDEIDKSFSGFSSFGKLSNNAPGEVSGDTAEYMVGISGTSAAFPAFFLEDY</sequence>
<name>A0AAP0NU20_9MAGN</name>
<evidence type="ECO:0000313" key="2">
    <source>
        <dbReference type="EMBL" id="KAK9119797.1"/>
    </source>
</evidence>
<dbReference type="InterPro" id="IPR057939">
    <property type="entry name" value="TRF2_HOY1_PH"/>
</dbReference>
<evidence type="ECO:0000259" key="1">
    <source>
        <dbReference type="Pfam" id="PF24818"/>
    </source>
</evidence>
<dbReference type="PANTHER" id="PTHR33494:SF5">
    <property type="entry name" value="F10A16.6 PROTEIN"/>
    <property type="match status" value="1"/>
</dbReference>
<gene>
    <name evidence="2" type="ORF">Scep_017890</name>
</gene>
<dbReference type="EMBL" id="JBBNAG010000007">
    <property type="protein sequence ID" value="KAK9119797.1"/>
    <property type="molecule type" value="Genomic_DNA"/>
</dbReference>
<feature type="domain" description="TRF2/HOY1 PH-like" evidence="1">
    <location>
        <begin position="79"/>
        <end position="199"/>
    </location>
</feature>
<dbReference type="PANTHER" id="PTHR33494">
    <property type="entry name" value="OS02G0793800 PROTEIN"/>
    <property type="match status" value="1"/>
</dbReference>
<protein>
    <recommendedName>
        <fullName evidence="1">TRF2/HOY1 PH-like domain-containing protein</fullName>
    </recommendedName>
</protein>
<reference evidence="2 3" key="1">
    <citation type="submission" date="2024-01" db="EMBL/GenBank/DDBJ databases">
        <title>Genome assemblies of Stephania.</title>
        <authorList>
            <person name="Yang L."/>
        </authorList>
    </citation>
    <scope>NUCLEOTIDE SEQUENCE [LARGE SCALE GENOMIC DNA]</scope>
    <source>
        <strain evidence="2">JXDWG</strain>
        <tissue evidence="2">Leaf</tissue>
    </source>
</reference>
<organism evidence="2 3">
    <name type="scientific">Stephania cephalantha</name>
    <dbReference type="NCBI Taxonomy" id="152367"/>
    <lineage>
        <taxon>Eukaryota</taxon>
        <taxon>Viridiplantae</taxon>
        <taxon>Streptophyta</taxon>
        <taxon>Embryophyta</taxon>
        <taxon>Tracheophyta</taxon>
        <taxon>Spermatophyta</taxon>
        <taxon>Magnoliopsida</taxon>
        <taxon>Ranunculales</taxon>
        <taxon>Menispermaceae</taxon>
        <taxon>Menispermoideae</taxon>
        <taxon>Cissampelideae</taxon>
        <taxon>Stephania</taxon>
    </lineage>
</organism>
<dbReference type="AlphaFoldDB" id="A0AAP0NU20"/>